<evidence type="ECO:0000313" key="2">
    <source>
        <dbReference type="EMBL" id="KNA89340.1"/>
    </source>
</evidence>
<feature type="region of interest" description="Disordered" evidence="1">
    <location>
        <begin position="1"/>
        <end position="21"/>
    </location>
</feature>
<sequence>MTDNNDTGAGPTNRVAPKRGRVELPDLTLIVRPAGQPAGIRTYTANELDEAQAYADQTGGQADRLQ</sequence>
<keyword evidence="3" id="KW-1185">Reference proteome</keyword>
<name>A0ABR5I6P7_9ACTN</name>
<protein>
    <submittedName>
        <fullName evidence="2">Uncharacterized protein</fullName>
    </submittedName>
</protein>
<reference evidence="2 3" key="1">
    <citation type="submission" date="2015-05" db="EMBL/GenBank/DDBJ databases">
        <title>Draft genome sequence of the bacterium Gordonia jacobaea a new member of the Gordonia genus.</title>
        <authorList>
            <person name="Jimenez-Galisteo G."/>
            <person name="Dominguez A."/>
            <person name="Munoz E."/>
            <person name="Vinas M."/>
        </authorList>
    </citation>
    <scope>NUCLEOTIDE SEQUENCE [LARGE SCALE GENOMIC DNA]</scope>
    <source>
        <strain evidence="3">mv1</strain>
    </source>
</reference>
<dbReference type="EMBL" id="LDTZ01000027">
    <property type="protein sequence ID" value="KNA89340.1"/>
    <property type="molecule type" value="Genomic_DNA"/>
</dbReference>
<proteinExistence type="predicted"/>
<accession>A0ABR5I6P7</accession>
<gene>
    <name evidence="2" type="ORF">ABW18_21575</name>
</gene>
<dbReference type="Proteomes" id="UP000037247">
    <property type="component" value="Unassembled WGS sequence"/>
</dbReference>
<comment type="caution">
    <text evidence="2">The sequence shown here is derived from an EMBL/GenBank/DDBJ whole genome shotgun (WGS) entry which is preliminary data.</text>
</comment>
<evidence type="ECO:0000313" key="3">
    <source>
        <dbReference type="Proteomes" id="UP000037247"/>
    </source>
</evidence>
<organism evidence="2 3">
    <name type="scientific">Gordonia jacobaea</name>
    <dbReference type="NCBI Taxonomy" id="122202"/>
    <lineage>
        <taxon>Bacteria</taxon>
        <taxon>Bacillati</taxon>
        <taxon>Actinomycetota</taxon>
        <taxon>Actinomycetes</taxon>
        <taxon>Mycobacteriales</taxon>
        <taxon>Gordoniaceae</taxon>
        <taxon>Gordonia</taxon>
    </lineage>
</organism>
<dbReference type="RefSeq" id="WP_040519378.1">
    <property type="nucleotide sequence ID" value="NZ_LDTZ01000027.1"/>
</dbReference>
<evidence type="ECO:0000256" key="1">
    <source>
        <dbReference type="SAM" id="MobiDB-lite"/>
    </source>
</evidence>